<accession>A0A0A8VH53</accession>
<evidence type="ECO:0000313" key="1">
    <source>
        <dbReference type="EMBL" id="CEK27269.1"/>
    </source>
</evidence>
<dbReference type="AlphaFoldDB" id="A0A0A8VH53"/>
<gene>
    <name evidence="1" type="ORF">CSF007_7565</name>
</gene>
<organism evidence="1">
    <name type="scientific">Yersinia ruckeri</name>
    <dbReference type="NCBI Taxonomy" id="29486"/>
    <lineage>
        <taxon>Bacteria</taxon>
        <taxon>Pseudomonadati</taxon>
        <taxon>Pseudomonadota</taxon>
        <taxon>Gammaproteobacteria</taxon>
        <taxon>Enterobacterales</taxon>
        <taxon>Yersiniaceae</taxon>
        <taxon>Yersinia</taxon>
    </lineage>
</organism>
<reference evidence="1" key="1">
    <citation type="journal article" date="2015" name="Genome Announc.">
        <title>Complete Genome Sequence of Yersinia ruckeri Strain CSF007-82, Etiologic Agent of Red Mouth Disease in Salmonid Fish.</title>
        <authorList>
            <person name="Nelson M.C."/>
            <person name="LaPatra S.E."/>
            <person name="Welch T.J."/>
            <person name="Graf J."/>
        </authorList>
    </citation>
    <scope>NUCLEOTIDE SEQUENCE</scope>
    <source>
        <strain evidence="1">CSF007-82</strain>
    </source>
</reference>
<name>A0A0A8VH53_YERRU</name>
<sequence>MTFPSTKQTTSLGVSDVRVVLGSLIHVMSSDNFYTNRFLFINYGLMD</sequence>
<dbReference type="EMBL" id="LN681231">
    <property type="protein sequence ID" value="CEK27269.1"/>
    <property type="molecule type" value="Genomic_DNA"/>
</dbReference>
<proteinExistence type="predicted"/>
<protein>
    <submittedName>
        <fullName evidence="1">Uncharacterized protein</fullName>
    </submittedName>
</protein>